<keyword evidence="2" id="KW-1185">Reference proteome</keyword>
<gene>
    <name evidence="1" type="ORF">Taro_045580</name>
</gene>
<organism evidence="1 2">
    <name type="scientific">Colocasia esculenta</name>
    <name type="common">Wild taro</name>
    <name type="synonym">Arum esculentum</name>
    <dbReference type="NCBI Taxonomy" id="4460"/>
    <lineage>
        <taxon>Eukaryota</taxon>
        <taxon>Viridiplantae</taxon>
        <taxon>Streptophyta</taxon>
        <taxon>Embryophyta</taxon>
        <taxon>Tracheophyta</taxon>
        <taxon>Spermatophyta</taxon>
        <taxon>Magnoliopsida</taxon>
        <taxon>Liliopsida</taxon>
        <taxon>Araceae</taxon>
        <taxon>Aroideae</taxon>
        <taxon>Colocasieae</taxon>
        <taxon>Colocasia</taxon>
    </lineage>
</organism>
<dbReference type="AlphaFoldDB" id="A0A843X2Z9"/>
<protein>
    <submittedName>
        <fullName evidence="1">Uncharacterized protein</fullName>
    </submittedName>
</protein>
<dbReference type="EMBL" id="NMUH01005394">
    <property type="protein sequence ID" value="MQM12661.1"/>
    <property type="molecule type" value="Genomic_DNA"/>
</dbReference>
<reference evidence="1" key="1">
    <citation type="submission" date="2017-07" db="EMBL/GenBank/DDBJ databases">
        <title>Taro Niue Genome Assembly and Annotation.</title>
        <authorList>
            <person name="Atibalentja N."/>
            <person name="Keating K."/>
            <person name="Fields C.J."/>
        </authorList>
    </citation>
    <scope>NUCLEOTIDE SEQUENCE</scope>
    <source>
        <strain evidence="1">Niue_2</strain>
        <tissue evidence="1">Leaf</tissue>
    </source>
</reference>
<comment type="caution">
    <text evidence="1">The sequence shown here is derived from an EMBL/GenBank/DDBJ whole genome shotgun (WGS) entry which is preliminary data.</text>
</comment>
<evidence type="ECO:0000313" key="1">
    <source>
        <dbReference type="EMBL" id="MQM12661.1"/>
    </source>
</evidence>
<sequence>MCTCTPIVEPLGRTWIFVRLAIGTAREAPIQNQHFDPAGTRSYLEISGLKNFVLHSKSAIPADALPVSMVFSQ</sequence>
<accession>A0A843X2Z9</accession>
<name>A0A843X2Z9_COLES</name>
<dbReference type="Proteomes" id="UP000652761">
    <property type="component" value="Unassembled WGS sequence"/>
</dbReference>
<proteinExistence type="predicted"/>
<evidence type="ECO:0000313" key="2">
    <source>
        <dbReference type="Proteomes" id="UP000652761"/>
    </source>
</evidence>